<name>A0A0H4WQV6_9BACT</name>
<dbReference type="KEGG" id="mym:A176_000647"/>
<proteinExistence type="predicted"/>
<gene>
    <name evidence="1" type="ORF">A176_000647</name>
</gene>
<accession>A0A0H4WQV6</accession>
<organism evidence="1 2">
    <name type="scientific">Pseudomyxococcus hansupus</name>
    <dbReference type="NCBI Taxonomy" id="1297742"/>
    <lineage>
        <taxon>Bacteria</taxon>
        <taxon>Pseudomonadati</taxon>
        <taxon>Myxococcota</taxon>
        <taxon>Myxococcia</taxon>
        <taxon>Myxococcales</taxon>
        <taxon>Cystobacterineae</taxon>
        <taxon>Myxococcaceae</taxon>
        <taxon>Pseudomyxococcus</taxon>
    </lineage>
</organism>
<dbReference type="Proteomes" id="UP000009026">
    <property type="component" value="Chromosome"/>
</dbReference>
<evidence type="ECO:0000313" key="2">
    <source>
        <dbReference type="Proteomes" id="UP000009026"/>
    </source>
</evidence>
<sequence length="60" mass="6274">MPVPAVSPGTLAGRVRQPAARVAYLGVVATCIRVSLLSALSGAPKPTTLEPLPLKDRRPR</sequence>
<dbReference type="STRING" id="1297742.A176_000647"/>
<dbReference type="EMBL" id="CP012109">
    <property type="protein sequence ID" value="AKQ63735.1"/>
    <property type="molecule type" value="Genomic_DNA"/>
</dbReference>
<reference evidence="1 2" key="1">
    <citation type="journal article" date="2016" name="PLoS ONE">
        <title>Complete Genome Sequence and Comparative Genomics of a Novel Myxobacterium Myxococcus hansupus.</title>
        <authorList>
            <person name="Sharma G."/>
            <person name="Narwani T."/>
            <person name="Subramanian S."/>
        </authorList>
    </citation>
    <scope>NUCLEOTIDE SEQUENCE [LARGE SCALE GENOMIC DNA]</scope>
    <source>
        <strain evidence="2">mixupus</strain>
    </source>
</reference>
<protein>
    <submittedName>
        <fullName evidence="1">Uncharacterized protein</fullName>
    </submittedName>
</protein>
<evidence type="ECO:0000313" key="1">
    <source>
        <dbReference type="EMBL" id="AKQ63735.1"/>
    </source>
</evidence>
<dbReference type="AlphaFoldDB" id="A0A0H4WQV6"/>
<keyword evidence="2" id="KW-1185">Reference proteome</keyword>